<dbReference type="EMBL" id="JADOXO010000376">
    <property type="protein sequence ID" value="KAF9805516.1"/>
    <property type="molecule type" value="Genomic_DNA"/>
</dbReference>
<evidence type="ECO:0000313" key="1">
    <source>
        <dbReference type="EMBL" id="KAF9805516.1"/>
    </source>
</evidence>
<name>A0A8H7TYV9_9APHY</name>
<sequence>MPGEPYVRVVPPPALKCVAADDCDRERRVACRLAGHPEPIGSGPDAAYACAEQGVQCCCGSAFPNPSYGVRASECTCFPPAVSSYFDFEYPFWTMNARHE</sequence>
<evidence type="ECO:0000313" key="2">
    <source>
        <dbReference type="Proteomes" id="UP000639403"/>
    </source>
</evidence>
<accession>A0A8H7TYV9</accession>
<proteinExistence type="predicted"/>
<protein>
    <submittedName>
        <fullName evidence="1">Uncharacterized protein</fullName>
    </submittedName>
</protein>
<gene>
    <name evidence="1" type="ORF">IEO21_09001</name>
</gene>
<reference evidence="1" key="2">
    <citation type="journal article" name="Front. Microbiol.">
        <title>Degradative Capacity of Two Strains of Rhodonia placenta: From Phenotype to Genotype.</title>
        <authorList>
            <person name="Kolle M."/>
            <person name="Horta M.A.C."/>
            <person name="Nowrousian M."/>
            <person name="Ohm R.A."/>
            <person name="Benz J.P."/>
            <person name="Pilgard A."/>
        </authorList>
    </citation>
    <scope>NUCLEOTIDE SEQUENCE</scope>
    <source>
        <strain evidence="1">FPRL280</strain>
    </source>
</reference>
<organism evidence="1 2">
    <name type="scientific">Rhodonia placenta</name>
    <dbReference type="NCBI Taxonomy" id="104341"/>
    <lineage>
        <taxon>Eukaryota</taxon>
        <taxon>Fungi</taxon>
        <taxon>Dikarya</taxon>
        <taxon>Basidiomycota</taxon>
        <taxon>Agaricomycotina</taxon>
        <taxon>Agaricomycetes</taxon>
        <taxon>Polyporales</taxon>
        <taxon>Adustoporiaceae</taxon>
        <taxon>Rhodonia</taxon>
    </lineage>
</organism>
<dbReference type="AlphaFoldDB" id="A0A8H7TYV9"/>
<comment type="caution">
    <text evidence="1">The sequence shown here is derived from an EMBL/GenBank/DDBJ whole genome shotgun (WGS) entry which is preliminary data.</text>
</comment>
<dbReference type="Proteomes" id="UP000639403">
    <property type="component" value="Unassembled WGS sequence"/>
</dbReference>
<reference evidence="1" key="1">
    <citation type="submission" date="2020-11" db="EMBL/GenBank/DDBJ databases">
        <authorList>
            <person name="Koelle M."/>
            <person name="Horta M.A.C."/>
            <person name="Nowrousian M."/>
            <person name="Ohm R.A."/>
            <person name="Benz P."/>
            <person name="Pilgard A."/>
        </authorList>
    </citation>
    <scope>NUCLEOTIDE SEQUENCE</scope>
    <source>
        <strain evidence="1">FPRL280</strain>
    </source>
</reference>